<protein>
    <recommendedName>
        <fullName evidence="3">Elongation factor EFG domain-containing protein</fullName>
    </recommendedName>
</protein>
<dbReference type="CDD" id="cd01683">
    <property type="entry name" value="EF2_IV_snRNP"/>
    <property type="match status" value="1"/>
</dbReference>
<feature type="non-terminal residue" evidence="4">
    <location>
        <position position="617"/>
    </location>
</feature>
<gene>
    <name evidence="4" type="ORF">OBRU01_24654</name>
</gene>
<dbReference type="Gene3D" id="3.30.70.240">
    <property type="match status" value="1"/>
</dbReference>
<dbReference type="GO" id="GO:0003924">
    <property type="term" value="F:GTPase activity"/>
    <property type="evidence" value="ECO:0007669"/>
    <property type="project" value="TreeGrafter"/>
</dbReference>
<feature type="non-terminal residue" evidence="4">
    <location>
        <position position="1"/>
    </location>
</feature>
<dbReference type="InterPro" id="IPR009000">
    <property type="entry name" value="Transl_B-barrel_sf"/>
</dbReference>
<dbReference type="GO" id="GO:0046540">
    <property type="term" value="C:U4/U6 x U5 tri-snRNP complex"/>
    <property type="evidence" value="ECO:0007669"/>
    <property type="project" value="TreeGrafter"/>
</dbReference>
<dbReference type="InterPro" id="IPR035655">
    <property type="entry name" value="U5-116kDa_C"/>
</dbReference>
<dbReference type="SMART" id="SM00838">
    <property type="entry name" value="EFG_C"/>
    <property type="match status" value="1"/>
</dbReference>
<evidence type="ECO:0000256" key="2">
    <source>
        <dbReference type="ARBA" id="ARBA00023134"/>
    </source>
</evidence>
<organism evidence="4 5">
    <name type="scientific">Operophtera brumata</name>
    <name type="common">Winter moth</name>
    <name type="synonym">Phalaena brumata</name>
    <dbReference type="NCBI Taxonomy" id="104452"/>
    <lineage>
        <taxon>Eukaryota</taxon>
        <taxon>Metazoa</taxon>
        <taxon>Ecdysozoa</taxon>
        <taxon>Arthropoda</taxon>
        <taxon>Hexapoda</taxon>
        <taxon>Insecta</taxon>
        <taxon>Pterygota</taxon>
        <taxon>Neoptera</taxon>
        <taxon>Endopterygota</taxon>
        <taxon>Lepidoptera</taxon>
        <taxon>Glossata</taxon>
        <taxon>Ditrysia</taxon>
        <taxon>Geometroidea</taxon>
        <taxon>Geometridae</taxon>
        <taxon>Larentiinae</taxon>
        <taxon>Operophtera</taxon>
    </lineage>
</organism>
<sequence length="617" mass="69185">MVVRHIPSPLDGAPRKVAHTYRGTSGELRDDMLACDQSARLVAHTTKMERDLIENYSSQDEEDSRIMNVGRLWIYEARYKDEEDSRIMNVGRLWIYEARYKVRERDLIENYSSQDEEDSRIMNVGRLWIYEARYKAPGESMITLLQVELNRVPAGSWALIEGIDQPIVKTCTVVAAEETAPLHTFTPLRFNTQAVVKIAVEPESGEHVVLGTGELYLDCVMHDLRNMYSEIDIKVSTRGEESGEHVVLGTGELYLDCVMHDLRNMYSEIDIKVVETSSLKCFAETPNKRNKLTMIAEPLERGLAEDIEAGAVCVTWDRKRLGEYDWDLLAARSIWAFGPDATGPNILVDDTLPSEVDKHLLASVKDSIVQADDLLTARSIWAFGPDATGTNILVDYTLPSEVDKHLLASVKDSIVQEGPLCEEPIRNVKFKILDAVIAQEPLHRGGGQIIPTARRDHHAPVPCKILDAVIAQEPLHRGGGQIIPTARRVQAPADCVSAVYTVLAKRRGHVTQDAPVPGSPLYTIKAFVPAIDSFGFETDLRTHTQGQAFCLQVFHHWQIVPGDPLDKTITIRPLEPQPATHLAREFMIKTRRRKGLSEDVSINKFFDDPICIARATE</sequence>
<evidence type="ECO:0000313" key="4">
    <source>
        <dbReference type="EMBL" id="KOB64054.1"/>
    </source>
</evidence>
<dbReference type="Gene3D" id="2.40.30.10">
    <property type="entry name" value="Translation factors"/>
    <property type="match status" value="1"/>
</dbReference>
<name>A0A0L7KM94_OPEBR</name>
<dbReference type="Pfam" id="PF00679">
    <property type="entry name" value="EFG_C"/>
    <property type="match status" value="1"/>
</dbReference>
<dbReference type="FunFam" id="3.30.70.240:FF:000004">
    <property type="entry name" value="116 kDa U5 small nuclear ribonucleoprotein"/>
    <property type="match status" value="1"/>
</dbReference>
<dbReference type="Gene3D" id="3.30.70.870">
    <property type="entry name" value="Elongation Factor G (Translational Gtpase), domain 3"/>
    <property type="match status" value="2"/>
</dbReference>
<evidence type="ECO:0000313" key="5">
    <source>
        <dbReference type="Proteomes" id="UP000037510"/>
    </source>
</evidence>
<dbReference type="PANTHER" id="PTHR42908:SF6">
    <property type="entry name" value="116 KDA U5 SMALL NUCLEAR RIBONUCLEOPROTEIN COMPONENT"/>
    <property type="match status" value="1"/>
</dbReference>
<dbReference type="InterPro" id="IPR000640">
    <property type="entry name" value="EFG_V-like"/>
</dbReference>
<dbReference type="AlphaFoldDB" id="A0A0L7KM94"/>
<dbReference type="PANTHER" id="PTHR42908">
    <property type="entry name" value="TRANSLATION ELONGATION FACTOR-RELATED"/>
    <property type="match status" value="1"/>
</dbReference>
<dbReference type="GO" id="GO:0000398">
    <property type="term" value="P:mRNA splicing, via spliceosome"/>
    <property type="evidence" value="ECO:0007669"/>
    <property type="project" value="TreeGrafter"/>
</dbReference>
<dbReference type="GO" id="GO:0005829">
    <property type="term" value="C:cytosol"/>
    <property type="evidence" value="ECO:0007669"/>
    <property type="project" value="TreeGrafter"/>
</dbReference>
<dbReference type="GO" id="GO:0071007">
    <property type="term" value="C:U2-type catalytic step 2 spliceosome"/>
    <property type="evidence" value="ECO:0007669"/>
    <property type="project" value="TreeGrafter"/>
</dbReference>
<evidence type="ECO:0000259" key="3">
    <source>
        <dbReference type="SMART" id="SM00838"/>
    </source>
</evidence>
<dbReference type="STRING" id="104452.A0A0L7KM94"/>
<dbReference type="SUPFAM" id="SSF54211">
    <property type="entry name" value="Ribosomal protein S5 domain 2-like"/>
    <property type="match status" value="2"/>
</dbReference>
<dbReference type="Pfam" id="PF03764">
    <property type="entry name" value="EFG_IV"/>
    <property type="match status" value="1"/>
</dbReference>
<dbReference type="EMBL" id="JTDY01009142">
    <property type="protein sequence ID" value="KOB64054.1"/>
    <property type="molecule type" value="Genomic_DNA"/>
</dbReference>
<keyword evidence="2" id="KW-0342">GTP-binding</keyword>
<dbReference type="CDD" id="cd04098">
    <property type="entry name" value="eEF2_C_snRNP"/>
    <property type="match status" value="1"/>
</dbReference>
<evidence type="ECO:0000256" key="1">
    <source>
        <dbReference type="ARBA" id="ARBA00022741"/>
    </source>
</evidence>
<keyword evidence="5" id="KW-1185">Reference proteome</keyword>
<proteinExistence type="predicted"/>
<feature type="domain" description="Elongation factor EFG" evidence="3">
    <location>
        <begin position="488"/>
        <end position="568"/>
    </location>
</feature>
<dbReference type="SUPFAM" id="SSF54980">
    <property type="entry name" value="EF-G C-terminal domain-like"/>
    <property type="match status" value="3"/>
</dbReference>
<dbReference type="Gene3D" id="3.30.230.10">
    <property type="match status" value="2"/>
</dbReference>
<reference evidence="4 5" key="1">
    <citation type="journal article" date="2015" name="Genome Biol. Evol.">
        <title>The genome of winter moth (Operophtera brumata) provides a genomic perspective on sexual dimorphism and phenology.</title>
        <authorList>
            <person name="Derks M.F."/>
            <person name="Smit S."/>
            <person name="Salis L."/>
            <person name="Schijlen E."/>
            <person name="Bossers A."/>
            <person name="Mateman C."/>
            <person name="Pijl A.S."/>
            <person name="de Ridder D."/>
            <person name="Groenen M.A."/>
            <person name="Visser M.E."/>
            <person name="Megens H.J."/>
        </authorList>
    </citation>
    <scope>NUCLEOTIDE SEQUENCE [LARGE SCALE GENOMIC DNA]</scope>
    <source>
        <strain evidence="4">WM2013NL</strain>
        <tissue evidence="4">Head and thorax</tissue>
    </source>
</reference>
<dbReference type="GO" id="GO:0005525">
    <property type="term" value="F:GTP binding"/>
    <property type="evidence" value="ECO:0007669"/>
    <property type="project" value="UniProtKB-KW"/>
</dbReference>
<dbReference type="InterPro" id="IPR035647">
    <property type="entry name" value="EFG_III/V"/>
</dbReference>
<dbReference type="Proteomes" id="UP000037510">
    <property type="component" value="Unassembled WGS sequence"/>
</dbReference>
<dbReference type="GO" id="GO:0030623">
    <property type="term" value="F:U5 snRNA binding"/>
    <property type="evidence" value="ECO:0007669"/>
    <property type="project" value="TreeGrafter"/>
</dbReference>
<keyword evidence="1" id="KW-0547">Nucleotide-binding</keyword>
<comment type="caution">
    <text evidence="4">The sequence shown here is derived from an EMBL/GenBank/DDBJ whole genome shotgun (WGS) entry which is preliminary data.</text>
</comment>
<dbReference type="InterPro" id="IPR005517">
    <property type="entry name" value="Transl_elong_EFG/EF2_IV"/>
</dbReference>
<dbReference type="SUPFAM" id="SSF50447">
    <property type="entry name" value="Translation proteins"/>
    <property type="match status" value="1"/>
</dbReference>
<dbReference type="InterPro" id="IPR014721">
    <property type="entry name" value="Ribsml_uS5_D2-typ_fold_subgr"/>
</dbReference>
<dbReference type="InterPro" id="IPR020568">
    <property type="entry name" value="Ribosomal_Su5_D2-typ_SF"/>
</dbReference>
<accession>A0A0L7KM94</accession>